<accession>A0A2S9WQU6</accession>
<name>A0A2S9WQU6_9FLAO</name>
<comment type="caution">
    <text evidence="1">The sequence shown here is derived from an EMBL/GenBank/DDBJ whole genome shotgun (WGS) entry which is preliminary data.</text>
</comment>
<dbReference type="AlphaFoldDB" id="A0A2S9WQU6"/>
<dbReference type="Proteomes" id="UP000239532">
    <property type="component" value="Unassembled WGS sequence"/>
</dbReference>
<dbReference type="RefSeq" id="WP_105981733.1">
    <property type="nucleotide sequence ID" value="NZ_MQUC01000003.1"/>
</dbReference>
<evidence type="ECO:0000313" key="2">
    <source>
        <dbReference type="Proteomes" id="UP000239532"/>
    </source>
</evidence>
<keyword evidence="2" id="KW-1185">Reference proteome</keyword>
<proteinExistence type="predicted"/>
<evidence type="ECO:0000313" key="1">
    <source>
        <dbReference type="EMBL" id="PRP65865.1"/>
    </source>
</evidence>
<sequence length="109" mass="12647">MPYSGGSAINGSVWYQNWYLALEVARSHFEANRIIYTENFIDIINIIDDIKIVDGKQTRYFKVKFRSPNKNLHWGIGDLSSQNIITHLSNNLRLIQTQKLFLFLRATAT</sequence>
<gene>
    <name evidence="1" type="ORF">BST86_01560</name>
</gene>
<protein>
    <submittedName>
        <fullName evidence="1">Uncharacterized protein</fullName>
    </submittedName>
</protein>
<reference evidence="1 2" key="1">
    <citation type="submission" date="2016-11" db="EMBL/GenBank/DDBJ databases">
        <title>Trade-off between light-utilization and light-protection in marine flavobacteria.</title>
        <authorList>
            <person name="Kumagai Y."/>
        </authorList>
    </citation>
    <scope>NUCLEOTIDE SEQUENCE [LARGE SCALE GENOMIC DNA]</scope>
    <source>
        <strain evidence="1 2">JCM 17109</strain>
    </source>
</reference>
<dbReference type="EMBL" id="MQUC01000003">
    <property type="protein sequence ID" value="PRP65865.1"/>
    <property type="molecule type" value="Genomic_DNA"/>
</dbReference>
<organism evidence="1 2">
    <name type="scientific">Nonlabens agnitus</name>
    <dbReference type="NCBI Taxonomy" id="870484"/>
    <lineage>
        <taxon>Bacteria</taxon>
        <taxon>Pseudomonadati</taxon>
        <taxon>Bacteroidota</taxon>
        <taxon>Flavobacteriia</taxon>
        <taxon>Flavobacteriales</taxon>
        <taxon>Flavobacteriaceae</taxon>
        <taxon>Nonlabens</taxon>
    </lineage>
</organism>
<dbReference type="OrthoDB" id="1421677at2"/>